<comment type="caution">
    <text evidence="2">The sequence shown here is derived from an EMBL/GenBank/DDBJ whole genome shotgun (WGS) entry which is preliminary data.</text>
</comment>
<gene>
    <name evidence="2" type="ORF">A2966_03510</name>
</gene>
<evidence type="ECO:0000313" key="3">
    <source>
        <dbReference type="Proteomes" id="UP000176480"/>
    </source>
</evidence>
<organism evidence="2 3">
    <name type="scientific">Candidatus Roizmanbacteria bacterium RIFCSPLOWO2_01_FULL_41_22</name>
    <dbReference type="NCBI Taxonomy" id="1802067"/>
    <lineage>
        <taxon>Bacteria</taxon>
        <taxon>Candidatus Roizmaniibacteriota</taxon>
    </lineage>
</organism>
<protein>
    <recommendedName>
        <fullName evidence="1">Methyltransferase type 11 domain-containing protein</fullName>
    </recommendedName>
</protein>
<name>A0A1F7JAD2_9BACT</name>
<accession>A0A1F7JAD2</accession>
<sequence>MHINSLNIMHEFIEKYLPDDDLKVLDLGSRVVKNQEHLGSYRQFFTNSKWKYTGADTEAGNNVDEVIQSYNFPFEDETFDFVVSGQTVEHVEYPWQWFKELARVLKKGGLCCIIAPAVIHEHKYPIDTYRYYPDGMRALANWSGLSVIKVERVVVDKKMEDTYLIAQKPLNQ</sequence>
<dbReference type="Gene3D" id="3.40.50.150">
    <property type="entry name" value="Vaccinia Virus protein VP39"/>
    <property type="match status" value="1"/>
</dbReference>
<dbReference type="CDD" id="cd02440">
    <property type="entry name" value="AdoMet_MTases"/>
    <property type="match status" value="1"/>
</dbReference>
<dbReference type="Pfam" id="PF08241">
    <property type="entry name" value="Methyltransf_11"/>
    <property type="match status" value="1"/>
</dbReference>
<dbReference type="EMBL" id="MGAR01000005">
    <property type="protein sequence ID" value="OGK52581.1"/>
    <property type="molecule type" value="Genomic_DNA"/>
</dbReference>
<dbReference type="InterPro" id="IPR029063">
    <property type="entry name" value="SAM-dependent_MTases_sf"/>
</dbReference>
<evidence type="ECO:0000313" key="2">
    <source>
        <dbReference type="EMBL" id="OGK52581.1"/>
    </source>
</evidence>
<dbReference type="SUPFAM" id="SSF53335">
    <property type="entry name" value="S-adenosyl-L-methionine-dependent methyltransferases"/>
    <property type="match status" value="1"/>
</dbReference>
<dbReference type="InterPro" id="IPR013216">
    <property type="entry name" value="Methyltransf_11"/>
</dbReference>
<dbReference type="STRING" id="1802067.A2966_03510"/>
<evidence type="ECO:0000259" key="1">
    <source>
        <dbReference type="Pfam" id="PF08241"/>
    </source>
</evidence>
<dbReference type="GO" id="GO:0008757">
    <property type="term" value="F:S-adenosylmethionine-dependent methyltransferase activity"/>
    <property type="evidence" value="ECO:0007669"/>
    <property type="project" value="InterPro"/>
</dbReference>
<feature type="domain" description="Methyltransferase type 11" evidence="1">
    <location>
        <begin position="70"/>
        <end position="113"/>
    </location>
</feature>
<proteinExistence type="predicted"/>
<reference evidence="2 3" key="1">
    <citation type="journal article" date="2016" name="Nat. Commun.">
        <title>Thousands of microbial genomes shed light on interconnected biogeochemical processes in an aquifer system.</title>
        <authorList>
            <person name="Anantharaman K."/>
            <person name="Brown C.T."/>
            <person name="Hug L.A."/>
            <person name="Sharon I."/>
            <person name="Castelle C.J."/>
            <person name="Probst A.J."/>
            <person name="Thomas B.C."/>
            <person name="Singh A."/>
            <person name="Wilkins M.J."/>
            <person name="Karaoz U."/>
            <person name="Brodie E.L."/>
            <person name="Williams K.H."/>
            <person name="Hubbard S.S."/>
            <person name="Banfield J.F."/>
        </authorList>
    </citation>
    <scope>NUCLEOTIDE SEQUENCE [LARGE SCALE GENOMIC DNA]</scope>
</reference>
<dbReference type="AlphaFoldDB" id="A0A1F7JAD2"/>
<dbReference type="Proteomes" id="UP000176480">
    <property type="component" value="Unassembled WGS sequence"/>
</dbReference>